<dbReference type="SUPFAM" id="SSF56281">
    <property type="entry name" value="Metallo-hydrolase/oxidoreductase"/>
    <property type="match status" value="1"/>
</dbReference>
<keyword evidence="3" id="KW-1185">Reference proteome</keyword>
<dbReference type="Gene3D" id="3.60.15.10">
    <property type="entry name" value="Ribonuclease Z/Hydroxyacylglutathione hydrolase-like"/>
    <property type="match status" value="1"/>
</dbReference>
<dbReference type="Pfam" id="PF12706">
    <property type="entry name" value="Lactamase_B_2"/>
    <property type="match status" value="1"/>
</dbReference>
<dbReference type="PANTHER" id="PTHR46504">
    <property type="entry name" value="TRNASE Z TRZ1"/>
    <property type="match status" value="1"/>
</dbReference>
<reference evidence="2 3" key="1">
    <citation type="submission" date="2024-06" db="EMBL/GenBank/DDBJ databases">
        <authorList>
            <person name="Kraege A."/>
            <person name="Thomma B."/>
        </authorList>
    </citation>
    <scope>NUCLEOTIDE SEQUENCE [LARGE SCALE GENOMIC DNA]</scope>
</reference>
<evidence type="ECO:0000313" key="2">
    <source>
        <dbReference type="EMBL" id="CAL5222304.1"/>
    </source>
</evidence>
<sequence length="290" mass="31674">MLPSRGTVEGNALTLAGYDVEAGSISVAGQETCISIPQLKLIFDTGRCPQRAVYQPHVFLSHSHMDHIGGLPFHVATRAMLGLSPSIVILPESLAQPTQNLLDAYGALDGSTLPCSIVPLAPGMEYKLANNYFVKSFPTVHTVPSQGYVVYSRKQKLRPELAKLPNAEIRDRRLAGEEVTYPVVTPEVAFTGDTAAEVFNSPGFEDALAAKLLIIEATFLEDDISPEHAKSYGHMHISEIAERADSFKNEAILLIHFSQRYSAEAIVEHLHRALPPSLRDKCTPLLQGYS</sequence>
<accession>A0ABP1FTU9</accession>
<gene>
    <name evidence="2" type="primary">g4646</name>
    <name evidence="2" type="ORF">VP750_LOCUS3963</name>
</gene>
<dbReference type="PANTHER" id="PTHR46504:SF2">
    <property type="entry name" value="TRNASE Z TRZ1"/>
    <property type="match status" value="1"/>
</dbReference>
<organism evidence="2 3">
    <name type="scientific">Coccomyxa viridis</name>
    <dbReference type="NCBI Taxonomy" id="1274662"/>
    <lineage>
        <taxon>Eukaryota</taxon>
        <taxon>Viridiplantae</taxon>
        <taxon>Chlorophyta</taxon>
        <taxon>core chlorophytes</taxon>
        <taxon>Trebouxiophyceae</taxon>
        <taxon>Trebouxiophyceae incertae sedis</taxon>
        <taxon>Coccomyxaceae</taxon>
        <taxon>Coccomyxa</taxon>
    </lineage>
</organism>
<proteinExistence type="predicted"/>
<evidence type="ECO:0000259" key="1">
    <source>
        <dbReference type="Pfam" id="PF12706"/>
    </source>
</evidence>
<feature type="domain" description="Metallo-beta-lactamase" evidence="1">
    <location>
        <begin position="57"/>
        <end position="257"/>
    </location>
</feature>
<dbReference type="EMBL" id="CAXHTA020000006">
    <property type="protein sequence ID" value="CAL5222304.1"/>
    <property type="molecule type" value="Genomic_DNA"/>
</dbReference>
<comment type="caution">
    <text evidence="2">The sequence shown here is derived from an EMBL/GenBank/DDBJ whole genome shotgun (WGS) entry which is preliminary data.</text>
</comment>
<dbReference type="InterPro" id="IPR001279">
    <property type="entry name" value="Metallo-B-lactamas"/>
</dbReference>
<protein>
    <submittedName>
        <fullName evidence="2">G4646 protein</fullName>
    </submittedName>
</protein>
<name>A0ABP1FTU9_9CHLO</name>
<dbReference type="Proteomes" id="UP001497392">
    <property type="component" value="Unassembled WGS sequence"/>
</dbReference>
<dbReference type="InterPro" id="IPR036866">
    <property type="entry name" value="RibonucZ/Hydroxyglut_hydro"/>
</dbReference>
<evidence type="ECO:0000313" key="3">
    <source>
        <dbReference type="Proteomes" id="UP001497392"/>
    </source>
</evidence>